<gene>
    <name evidence="1" type="ORF">SOIL9_34040</name>
</gene>
<dbReference type="EMBL" id="LR593886">
    <property type="protein sequence ID" value="VTR94310.1"/>
    <property type="molecule type" value="Genomic_DNA"/>
</dbReference>
<dbReference type="Proteomes" id="UP000464178">
    <property type="component" value="Chromosome"/>
</dbReference>
<dbReference type="RefSeq" id="WP_162668865.1">
    <property type="nucleotide sequence ID" value="NZ_LR593886.1"/>
</dbReference>
<accession>A0A6P2D4G8</accession>
<reference evidence="1 2" key="1">
    <citation type="submission" date="2019-05" db="EMBL/GenBank/DDBJ databases">
        <authorList>
            <consortium name="Science for Life Laboratories"/>
        </authorList>
    </citation>
    <scope>NUCLEOTIDE SEQUENCE [LARGE SCALE GENOMIC DNA]</scope>
    <source>
        <strain evidence="1">Soil9</strain>
    </source>
</reference>
<sequence>MASSNYRPAVRTSWATGIPTTPAARIKCVRCKEPATCWVAYDYISGRKGRMTTSYKGTCDNCQQPYADEMNGIAPKTVKKGRKTTKKITEEAPAAPAIERGTEEQAICERYPDRSILAGSWRGAGGREGYGKKATIILVCHCSAERVVATSDLFQVRFCATCTADAKRNAAAKRRLEKK</sequence>
<protein>
    <submittedName>
        <fullName evidence="1">Uncharacterized protein</fullName>
    </submittedName>
</protein>
<dbReference type="KEGG" id="gms:SOIL9_34040"/>
<dbReference type="AlphaFoldDB" id="A0A6P2D4G8"/>
<proteinExistence type="predicted"/>
<name>A0A6P2D4G8_9BACT</name>
<evidence type="ECO:0000313" key="2">
    <source>
        <dbReference type="Proteomes" id="UP000464178"/>
    </source>
</evidence>
<evidence type="ECO:0000313" key="1">
    <source>
        <dbReference type="EMBL" id="VTR94310.1"/>
    </source>
</evidence>
<organism evidence="1 2">
    <name type="scientific">Gemmata massiliana</name>
    <dbReference type="NCBI Taxonomy" id="1210884"/>
    <lineage>
        <taxon>Bacteria</taxon>
        <taxon>Pseudomonadati</taxon>
        <taxon>Planctomycetota</taxon>
        <taxon>Planctomycetia</taxon>
        <taxon>Gemmatales</taxon>
        <taxon>Gemmataceae</taxon>
        <taxon>Gemmata</taxon>
    </lineage>
</organism>
<keyword evidence="2" id="KW-1185">Reference proteome</keyword>